<dbReference type="Proteomes" id="UP001248581">
    <property type="component" value="Chromosome"/>
</dbReference>
<evidence type="ECO:0000313" key="2">
    <source>
        <dbReference type="EMBL" id="WNC70124.1"/>
    </source>
</evidence>
<keyword evidence="1" id="KW-0732">Signal</keyword>
<dbReference type="EMBL" id="CP134146">
    <property type="protein sequence ID" value="WNC70124.1"/>
    <property type="molecule type" value="Genomic_DNA"/>
</dbReference>
<organism evidence="2 3">
    <name type="scientific">Thalassotalea nanhaiensis</name>
    <dbReference type="NCBI Taxonomy" id="3065648"/>
    <lineage>
        <taxon>Bacteria</taxon>
        <taxon>Pseudomonadati</taxon>
        <taxon>Pseudomonadota</taxon>
        <taxon>Gammaproteobacteria</taxon>
        <taxon>Alteromonadales</taxon>
        <taxon>Colwelliaceae</taxon>
        <taxon>Thalassotalea</taxon>
    </lineage>
</organism>
<feature type="signal peptide" evidence="1">
    <location>
        <begin position="1"/>
        <end position="23"/>
    </location>
</feature>
<dbReference type="RefSeq" id="WP_348389265.1">
    <property type="nucleotide sequence ID" value="NZ_CP134146.1"/>
</dbReference>
<proteinExistence type="predicted"/>
<accession>A0ABY9TMS2</accession>
<sequence length="131" mass="14437">MKKTFRKQVTNLLVINSIMLLCACTNGPSVETNLDKENFDEYFAAGNVTVFQDENELPGKVKFLGLVEGDSCKAKENDIPANAADARTMAREKAASMEANAVVFTSCTPIEDQQCLEMMVCYGKAFQISEH</sequence>
<evidence type="ECO:0000256" key="1">
    <source>
        <dbReference type="SAM" id="SignalP"/>
    </source>
</evidence>
<protein>
    <submittedName>
        <fullName evidence="2">Rcs stress response system protein RcsF</fullName>
    </submittedName>
</protein>
<evidence type="ECO:0000313" key="3">
    <source>
        <dbReference type="Proteomes" id="UP001248581"/>
    </source>
</evidence>
<keyword evidence="3" id="KW-1185">Reference proteome</keyword>
<dbReference type="Gene3D" id="3.30.110.70">
    <property type="entry name" value="Hypothetical protein apc22750. Chain B"/>
    <property type="match status" value="1"/>
</dbReference>
<dbReference type="InterPro" id="IPR030852">
    <property type="entry name" value="RcsF"/>
</dbReference>
<dbReference type="PROSITE" id="PS51257">
    <property type="entry name" value="PROKAR_LIPOPROTEIN"/>
    <property type="match status" value="1"/>
</dbReference>
<name>A0ABY9TMS2_9GAMM</name>
<feature type="chain" id="PRO_5045584455" evidence="1">
    <location>
        <begin position="24"/>
        <end position="131"/>
    </location>
</feature>
<gene>
    <name evidence="2" type="primary">rcsF</name>
    <name evidence="2" type="ORF">RI845_08280</name>
</gene>
<reference evidence="3" key="1">
    <citation type="submission" date="2023-09" db="EMBL/GenBank/DDBJ databases">
        <authorList>
            <person name="Li S."/>
            <person name="Li X."/>
            <person name="Zhang C."/>
            <person name="Zhao Z."/>
        </authorList>
    </citation>
    <scope>NUCLEOTIDE SEQUENCE [LARGE SCALE GENOMIC DNA]</scope>
    <source>
        <strain evidence="3">SQ345</strain>
    </source>
</reference>
<dbReference type="Pfam" id="PF16358">
    <property type="entry name" value="RcsF"/>
    <property type="match status" value="1"/>
</dbReference>